<dbReference type="InterPro" id="IPR006141">
    <property type="entry name" value="Intein_N"/>
</dbReference>
<accession>A0A1M6NP18</accession>
<dbReference type="Pfam" id="PF13403">
    <property type="entry name" value="Hint_2"/>
    <property type="match status" value="1"/>
</dbReference>
<dbReference type="AlphaFoldDB" id="A0A1M6NP18"/>
<dbReference type="InterPro" id="IPR028992">
    <property type="entry name" value="Hedgehog/Intein_dom"/>
</dbReference>
<dbReference type="InterPro" id="IPR036844">
    <property type="entry name" value="Hint_dom_sf"/>
</dbReference>
<evidence type="ECO:0000313" key="2">
    <source>
        <dbReference type="EMBL" id="SHJ97430.1"/>
    </source>
</evidence>
<dbReference type="Proteomes" id="UP000184248">
    <property type="component" value="Unassembled WGS sequence"/>
</dbReference>
<reference evidence="3" key="1">
    <citation type="submission" date="2016-11" db="EMBL/GenBank/DDBJ databases">
        <authorList>
            <person name="Varghese N."/>
            <person name="Submissions S."/>
        </authorList>
    </citation>
    <scope>NUCLEOTIDE SEQUENCE [LARGE SCALE GENOMIC DNA]</scope>
    <source>
        <strain evidence="3">ALO Sharm</strain>
    </source>
</reference>
<dbReference type="PROSITE" id="PS50817">
    <property type="entry name" value="INTEIN_N_TER"/>
    <property type="match status" value="1"/>
</dbReference>
<organism evidence="2 3">
    <name type="scientific">Halomonas caseinilytica</name>
    <dbReference type="NCBI Taxonomy" id="438744"/>
    <lineage>
        <taxon>Bacteria</taxon>
        <taxon>Pseudomonadati</taxon>
        <taxon>Pseudomonadota</taxon>
        <taxon>Gammaproteobacteria</taxon>
        <taxon>Oceanospirillales</taxon>
        <taxon>Halomonadaceae</taxon>
        <taxon>Halomonas</taxon>
    </lineage>
</organism>
<dbReference type="EMBL" id="FRAL01000001">
    <property type="protein sequence ID" value="SHJ97430.1"/>
    <property type="molecule type" value="Genomic_DNA"/>
</dbReference>
<dbReference type="GO" id="GO:0016539">
    <property type="term" value="P:intein-mediated protein splicing"/>
    <property type="evidence" value="ECO:0007669"/>
    <property type="project" value="InterPro"/>
</dbReference>
<dbReference type="CDD" id="cd00081">
    <property type="entry name" value="Hint"/>
    <property type="match status" value="1"/>
</dbReference>
<gene>
    <name evidence="2" type="ORF">SAMN05192556_101464</name>
</gene>
<keyword evidence="3" id="KW-1185">Reference proteome</keyword>
<proteinExistence type="predicted"/>
<dbReference type="RefSeq" id="WP_073292040.1">
    <property type="nucleotide sequence ID" value="NZ_BDEO01000001.1"/>
</dbReference>
<dbReference type="OrthoDB" id="6167597at2"/>
<sequence length="411" mass="43534">MAILDIDLANSGTQTISAENGADAESNTLNITALGSQELIVDGVPATVGSIAGVQVGASPTFTSVNGGSLTVDQGLLNVSGLNGFTFGIEGESSATLNASDLSTLNGLNSYDVNFSGGAGGSFTFNKGEISLLDDYSFNVTGMEAGDELNLGGGNWSLDEGSILNPEDAYRDGALHLTQGNSVIGGSVNARIEMTQEQYDQFHQDPNAYLSGDGTFTFQCFAAGTMIATPDGEVAVETLSIGDQVLTADGKTVSVKWIGHQSPGKRVSALNKLPVRINEGALGSGLPNRDLVVTEDHGMVIDGLVINAGALVNQDTIDYVPRHELPKDVTYYHIETEGHEVILANGAEAETYVDYLTRQSFDNYAEYVELYGIETRVVEMPRHRISSRRLLPMAVRERLGIQDVTQAAKTA</sequence>
<dbReference type="SUPFAM" id="SSF51294">
    <property type="entry name" value="Hedgehog/intein (Hint) domain"/>
    <property type="match status" value="1"/>
</dbReference>
<protein>
    <submittedName>
        <fullName evidence="2">Hint domain-containing protein</fullName>
    </submittedName>
</protein>
<evidence type="ECO:0000259" key="1">
    <source>
        <dbReference type="Pfam" id="PF13403"/>
    </source>
</evidence>
<feature type="domain" description="Hedgehog/Intein (Hint)" evidence="1">
    <location>
        <begin position="220"/>
        <end position="354"/>
    </location>
</feature>
<evidence type="ECO:0000313" key="3">
    <source>
        <dbReference type="Proteomes" id="UP000184248"/>
    </source>
</evidence>
<name>A0A1M6NP18_9GAMM</name>
<dbReference type="Gene3D" id="2.170.16.10">
    <property type="entry name" value="Hedgehog/Intein (Hint) domain"/>
    <property type="match status" value="1"/>
</dbReference>